<proteinExistence type="predicted"/>
<accession>A0A0F9MCQ6</accession>
<name>A0A0F9MCQ6_9ZZZZ</name>
<dbReference type="AlphaFoldDB" id="A0A0F9MCQ6"/>
<comment type="caution">
    <text evidence="1">The sequence shown here is derived from an EMBL/GenBank/DDBJ whole genome shotgun (WGS) entry which is preliminary data.</text>
</comment>
<organism evidence="1">
    <name type="scientific">marine sediment metagenome</name>
    <dbReference type="NCBI Taxonomy" id="412755"/>
    <lineage>
        <taxon>unclassified sequences</taxon>
        <taxon>metagenomes</taxon>
        <taxon>ecological metagenomes</taxon>
    </lineage>
</organism>
<dbReference type="EMBL" id="LAZR01005787">
    <property type="protein sequence ID" value="KKM97121.1"/>
    <property type="molecule type" value="Genomic_DNA"/>
</dbReference>
<gene>
    <name evidence="1" type="ORF">LCGC14_1171270</name>
</gene>
<reference evidence="1" key="1">
    <citation type="journal article" date="2015" name="Nature">
        <title>Complex archaea that bridge the gap between prokaryotes and eukaryotes.</title>
        <authorList>
            <person name="Spang A."/>
            <person name="Saw J.H."/>
            <person name="Jorgensen S.L."/>
            <person name="Zaremba-Niedzwiedzka K."/>
            <person name="Martijn J."/>
            <person name="Lind A.E."/>
            <person name="van Eijk R."/>
            <person name="Schleper C."/>
            <person name="Guy L."/>
            <person name="Ettema T.J."/>
        </authorList>
    </citation>
    <scope>NUCLEOTIDE SEQUENCE</scope>
</reference>
<sequence length="93" mass="10403">MVLTLTVEKRSVTETMDKMWSIVLNLSALDGTEVVINKDFTLKYRSGQDVEEGVNGLLGEMQEAIDDYKSEQAIFNHTKLDTAITYLNNSLTG</sequence>
<protein>
    <submittedName>
        <fullName evidence="1">Uncharacterized protein</fullName>
    </submittedName>
</protein>
<evidence type="ECO:0000313" key="1">
    <source>
        <dbReference type="EMBL" id="KKM97121.1"/>
    </source>
</evidence>